<dbReference type="Proteomes" id="UP000434052">
    <property type="component" value="Unassembled WGS sequence"/>
</dbReference>
<keyword evidence="6" id="KW-0676">Redox-active center</keyword>
<dbReference type="PANTHER" id="PTHR43429">
    <property type="entry name" value="PYRIDINE NUCLEOTIDE-DISULFIDE OXIDOREDUCTASE DOMAIN-CONTAINING"/>
    <property type="match status" value="1"/>
</dbReference>
<keyword evidence="5" id="KW-0560">Oxidoreductase</keyword>
<dbReference type="SUPFAM" id="SSF55424">
    <property type="entry name" value="FAD/NAD-linked reductases, dimerisation (C-terminal) domain"/>
    <property type="match status" value="1"/>
</dbReference>
<protein>
    <submittedName>
        <fullName evidence="9">CoA-disulfide reductase</fullName>
    </submittedName>
</protein>
<dbReference type="Gene3D" id="3.50.50.60">
    <property type="entry name" value="FAD/NAD(P)-binding domain"/>
    <property type="match status" value="2"/>
</dbReference>
<dbReference type="InterPro" id="IPR016156">
    <property type="entry name" value="FAD/NAD-linked_Rdtase_dimer_sf"/>
</dbReference>
<dbReference type="GO" id="GO:0016491">
    <property type="term" value="F:oxidoreductase activity"/>
    <property type="evidence" value="ECO:0007669"/>
    <property type="project" value="UniProtKB-KW"/>
</dbReference>
<dbReference type="OrthoDB" id="9769238at2"/>
<dbReference type="RefSeq" id="WP_144305547.1">
    <property type="nucleotide sequence ID" value="NZ_QMIF01000007.1"/>
</dbReference>
<reference evidence="9 10" key="1">
    <citation type="submission" date="2018-06" db="EMBL/GenBank/DDBJ databases">
        <title>Complete genome of Desulfovibrio marinus P48SEP.</title>
        <authorList>
            <person name="Crispim J.S."/>
            <person name="Vidigal P.M.P."/>
            <person name="Silva L.C.F."/>
            <person name="Araujo L.C."/>
            <person name="Laguardia C.N."/>
            <person name="Dias R.S."/>
            <person name="Sousa M.P."/>
            <person name="Paula S.O."/>
            <person name="Silva C."/>
        </authorList>
    </citation>
    <scope>NUCLEOTIDE SEQUENCE [LARGE SCALE GENOMIC DNA]</scope>
    <source>
        <strain evidence="9 10">P48SEP</strain>
    </source>
</reference>
<evidence type="ECO:0000313" key="9">
    <source>
        <dbReference type="EMBL" id="TVM33325.1"/>
    </source>
</evidence>
<gene>
    <name evidence="9" type="ORF">DQK91_11685</name>
</gene>
<dbReference type="EMBL" id="QMIF01000007">
    <property type="protein sequence ID" value="TVM33325.1"/>
    <property type="molecule type" value="Genomic_DNA"/>
</dbReference>
<dbReference type="InterPro" id="IPR004099">
    <property type="entry name" value="Pyr_nucl-diS_OxRdtase_dimer"/>
</dbReference>
<evidence type="ECO:0000259" key="7">
    <source>
        <dbReference type="Pfam" id="PF02852"/>
    </source>
</evidence>
<comment type="cofactor">
    <cofactor evidence="1">
        <name>FAD</name>
        <dbReference type="ChEBI" id="CHEBI:57692"/>
    </cofactor>
</comment>
<dbReference type="PANTHER" id="PTHR43429:SF1">
    <property type="entry name" value="NAD(P)H SULFUR OXIDOREDUCTASE (COA-DEPENDENT)"/>
    <property type="match status" value="1"/>
</dbReference>
<evidence type="ECO:0000256" key="1">
    <source>
        <dbReference type="ARBA" id="ARBA00001974"/>
    </source>
</evidence>
<dbReference type="SUPFAM" id="SSF51905">
    <property type="entry name" value="FAD/NAD(P)-binding domain"/>
    <property type="match status" value="2"/>
</dbReference>
<organism evidence="9 10">
    <name type="scientific">Oceanidesulfovibrio marinus</name>
    <dbReference type="NCBI Taxonomy" id="370038"/>
    <lineage>
        <taxon>Bacteria</taxon>
        <taxon>Pseudomonadati</taxon>
        <taxon>Thermodesulfobacteriota</taxon>
        <taxon>Desulfovibrionia</taxon>
        <taxon>Desulfovibrionales</taxon>
        <taxon>Desulfovibrionaceae</taxon>
        <taxon>Oceanidesulfovibrio</taxon>
    </lineage>
</organism>
<dbReference type="InterPro" id="IPR050260">
    <property type="entry name" value="FAD-bd_OxRdtase"/>
</dbReference>
<feature type="domain" description="Pyridine nucleotide-disulphide oxidoreductase dimerisation" evidence="7">
    <location>
        <begin position="326"/>
        <end position="430"/>
    </location>
</feature>
<keyword evidence="4" id="KW-0274">FAD</keyword>
<evidence type="ECO:0000256" key="4">
    <source>
        <dbReference type="ARBA" id="ARBA00022827"/>
    </source>
</evidence>
<evidence type="ECO:0000256" key="5">
    <source>
        <dbReference type="ARBA" id="ARBA00023002"/>
    </source>
</evidence>
<dbReference type="AlphaFoldDB" id="A0A6P1ZGT2"/>
<evidence type="ECO:0000259" key="8">
    <source>
        <dbReference type="Pfam" id="PF07992"/>
    </source>
</evidence>
<comment type="similarity">
    <text evidence="2">Belongs to the class-III pyridine nucleotide-disulfide oxidoreductase family.</text>
</comment>
<proteinExistence type="inferred from homology"/>
<dbReference type="Pfam" id="PF02852">
    <property type="entry name" value="Pyr_redox_dim"/>
    <property type="match status" value="1"/>
</dbReference>
<evidence type="ECO:0000313" key="10">
    <source>
        <dbReference type="Proteomes" id="UP000434052"/>
    </source>
</evidence>
<dbReference type="InterPro" id="IPR036188">
    <property type="entry name" value="FAD/NAD-bd_sf"/>
</dbReference>
<evidence type="ECO:0000256" key="2">
    <source>
        <dbReference type="ARBA" id="ARBA00009130"/>
    </source>
</evidence>
<evidence type="ECO:0000256" key="6">
    <source>
        <dbReference type="ARBA" id="ARBA00023284"/>
    </source>
</evidence>
<keyword evidence="3" id="KW-0285">Flavoprotein</keyword>
<sequence>MRFLIIGGSDAGISAALRARQLDDAADVTLLLKDDYPNYSICGLPFLVSGETPEPSMLAHRTRAELLAAGIRIRTGTTATRIDPQARTVTTVNPAGHEDILEYDACLVATGAESLRPPIEGLHLPGVFTMRWMEDGLAIREFIEKREPRSAVIVGSGYIGLEMADALTRRGIKVFLAGRSPSVLKTVDEDMGSLIAQELVRHGVSIFSGVAVESIQQEGSGLLVLGRGVEAYGDMVLVATGATPSTDLAQGAGASLGAGKAIAVNQRMETGVPGLYAAGDCVETYHRLLGKTVYLPLGTTAHKQGRIAGENAVGGDAHYAGTLGTQAVKVFDLVIARTGLNDHDATLHSVPARSVDVECTDHKAYYPGATPMHVRITGNPQTGALLGAQIVGSRRAEVAKRVDICAAAIHAGQRVDELIAMDLSYTPPLSSPWDPVQVAAQAWCDKLS</sequence>
<evidence type="ECO:0000256" key="3">
    <source>
        <dbReference type="ARBA" id="ARBA00022630"/>
    </source>
</evidence>
<dbReference type="PRINTS" id="PR00411">
    <property type="entry name" value="PNDRDTASEI"/>
</dbReference>
<comment type="caution">
    <text evidence="9">The sequence shown here is derived from an EMBL/GenBank/DDBJ whole genome shotgun (WGS) entry which is preliminary data.</text>
</comment>
<dbReference type="PRINTS" id="PR00368">
    <property type="entry name" value="FADPNR"/>
</dbReference>
<accession>A0A6P1ZGT2</accession>
<dbReference type="Pfam" id="PF07992">
    <property type="entry name" value="Pyr_redox_2"/>
    <property type="match status" value="1"/>
</dbReference>
<dbReference type="InterPro" id="IPR023753">
    <property type="entry name" value="FAD/NAD-binding_dom"/>
</dbReference>
<name>A0A6P1ZGT2_9BACT</name>
<feature type="domain" description="FAD/NAD(P)-binding" evidence="8">
    <location>
        <begin position="2"/>
        <end position="305"/>
    </location>
</feature>